<keyword evidence="1" id="KW-0812">Transmembrane</keyword>
<evidence type="ECO:0000256" key="1">
    <source>
        <dbReference type="SAM" id="Phobius"/>
    </source>
</evidence>
<feature type="transmembrane region" description="Helical" evidence="1">
    <location>
        <begin position="179"/>
        <end position="199"/>
    </location>
</feature>
<sequence length="228" mass="23673">MHYQITLSLTSAALARPRPEIKLPAVAGRAPPTRLRISQADEDGDDGAALFRPYSPAEETVTVPESSRRLFVTLLTVPTLALLAGIITYNPTAEELREEQQRKAMRLRGGGGGAAAMDLVVSMLVLVAVSAAARSSSPLLAAVFSTAPTGVPLSLWLVRRAAPSAGGSSSAALDQFLTSCIKGVLALAGFCCGALAVVRKTGGPPTLPGLLVAGYGSWAAAWLLLRRL</sequence>
<feature type="transmembrane region" description="Helical" evidence="1">
    <location>
        <begin position="110"/>
        <end position="133"/>
    </location>
</feature>
<dbReference type="EMBL" id="HBIR01013553">
    <property type="protein sequence ID" value="CAE0537887.1"/>
    <property type="molecule type" value="Transcribed_RNA"/>
</dbReference>
<organism evidence="2">
    <name type="scientific">Emiliania huxleyi</name>
    <name type="common">Coccolithophore</name>
    <name type="synonym">Pontosphaera huxleyi</name>
    <dbReference type="NCBI Taxonomy" id="2903"/>
    <lineage>
        <taxon>Eukaryota</taxon>
        <taxon>Haptista</taxon>
        <taxon>Haptophyta</taxon>
        <taxon>Prymnesiophyceae</taxon>
        <taxon>Isochrysidales</taxon>
        <taxon>Noelaerhabdaceae</taxon>
        <taxon>Emiliania</taxon>
    </lineage>
</organism>
<gene>
    <name evidence="2" type="ORF">EHUX00137_LOCUS9968</name>
</gene>
<dbReference type="AlphaFoldDB" id="A0A7S3W566"/>
<evidence type="ECO:0000313" key="2">
    <source>
        <dbReference type="EMBL" id="CAE0537887.1"/>
    </source>
</evidence>
<reference evidence="2" key="1">
    <citation type="submission" date="2021-01" db="EMBL/GenBank/DDBJ databases">
        <authorList>
            <person name="Corre E."/>
            <person name="Pelletier E."/>
            <person name="Niang G."/>
            <person name="Scheremetjew M."/>
            <person name="Finn R."/>
            <person name="Kale V."/>
            <person name="Holt S."/>
            <person name="Cochrane G."/>
            <person name="Meng A."/>
            <person name="Brown T."/>
            <person name="Cohen L."/>
        </authorList>
    </citation>
    <scope>NUCLEOTIDE SEQUENCE</scope>
    <source>
        <strain evidence="2">379</strain>
    </source>
</reference>
<feature type="transmembrane region" description="Helical" evidence="1">
    <location>
        <begin position="205"/>
        <end position="225"/>
    </location>
</feature>
<keyword evidence="1" id="KW-0472">Membrane</keyword>
<proteinExistence type="predicted"/>
<name>A0A7S3W566_EMIHU</name>
<keyword evidence="1" id="KW-1133">Transmembrane helix</keyword>
<protein>
    <submittedName>
        <fullName evidence="2">Uncharacterized protein</fullName>
    </submittedName>
</protein>
<feature type="transmembrane region" description="Helical" evidence="1">
    <location>
        <begin position="139"/>
        <end position="158"/>
    </location>
</feature>
<accession>A0A7S3W566</accession>
<feature type="transmembrane region" description="Helical" evidence="1">
    <location>
        <begin position="70"/>
        <end position="89"/>
    </location>
</feature>